<name>A0A7W9ZHD6_NOVIT</name>
<evidence type="ECO:0008006" key="3">
    <source>
        <dbReference type="Google" id="ProtNLM"/>
    </source>
</evidence>
<proteinExistence type="predicted"/>
<accession>A0A7W9ZHD6</accession>
<evidence type="ECO:0000313" key="2">
    <source>
        <dbReference type="Proteomes" id="UP000544872"/>
    </source>
</evidence>
<dbReference type="EMBL" id="JACIIX010000010">
    <property type="protein sequence ID" value="MBB6211280.1"/>
    <property type="molecule type" value="Genomic_DNA"/>
</dbReference>
<dbReference type="Proteomes" id="UP000544872">
    <property type="component" value="Unassembled WGS sequence"/>
</dbReference>
<organism evidence="1 2">
    <name type="scientific">Novispirillum itersonii</name>
    <name type="common">Aquaspirillum itersonii</name>
    <dbReference type="NCBI Taxonomy" id="189"/>
    <lineage>
        <taxon>Bacteria</taxon>
        <taxon>Pseudomonadati</taxon>
        <taxon>Pseudomonadota</taxon>
        <taxon>Alphaproteobacteria</taxon>
        <taxon>Rhodospirillales</taxon>
        <taxon>Novispirillaceae</taxon>
        <taxon>Novispirillum</taxon>
    </lineage>
</organism>
<protein>
    <recommendedName>
        <fullName evidence="3">Transcriptional regulator</fullName>
    </recommendedName>
</protein>
<keyword evidence="2" id="KW-1185">Reference proteome</keyword>
<dbReference type="AlphaFoldDB" id="A0A7W9ZHD6"/>
<evidence type="ECO:0000313" key="1">
    <source>
        <dbReference type="EMBL" id="MBB6211280.1"/>
    </source>
</evidence>
<comment type="caution">
    <text evidence="1">The sequence shown here is derived from an EMBL/GenBank/DDBJ whole genome shotgun (WGS) entry which is preliminary data.</text>
</comment>
<dbReference type="RefSeq" id="WP_184264098.1">
    <property type="nucleotide sequence ID" value="NZ_JACIIX010000010.1"/>
</dbReference>
<sequence>MSETVVYVVLGQARPEDAAEDAAPVNVSVMLTAEDADAAVDAAYDALEEDGFDDIQLDQVGEIDEVPDNELKAPYEAAVAGEIAIIEYTE</sequence>
<reference evidence="1 2" key="1">
    <citation type="submission" date="2020-08" db="EMBL/GenBank/DDBJ databases">
        <title>Genomic Encyclopedia of Type Strains, Phase IV (KMG-IV): sequencing the most valuable type-strain genomes for metagenomic binning, comparative biology and taxonomic classification.</title>
        <authorList>
            <person name="Goeker M."/>
        </authorList>
    </citation>
    <scope>NUCLEOTIDE SEQUENCE [LARGE SCALE GENOMIC DNA]</scope>
    <source>
        <strain evidence="1 2">DSM 11590</strain>
    </source>
</reference>
<gene>
    <name evidence="1" type="ORF">FHS48_002717</name>
</gene>